<accession>A0A5J4YUS9</accession>
<keyword evidence="3" id="KW-1185">Reference proteome</keyword>
<gene>
    <name evidence="2" type="ORF">FVE85_3199</name>
</gene>
<organism evidence="2 3">
    <name type="scientific">Porphyridium purpureum</name>
    <name type="common">Red alga</name>
    <name type="synonym">Porphyridium cruentum</name>
    <dbReference type="NCBI Taxonomy" id="35688"/>
    <lineage>
        <taxon>Eukaryota</taxon>
        <taxon>Rhodophyta</taxon>
        <taxon>Bangiophyceae</taxon>
        <taxon>Porphyridiales</taxon>
        <taxon>Porphyridiaceae</taxon>
        <taxon>Porphyridium</taxon>
    </lineage>
</organism>
<evidence type="ECO:0000256" key="1">
    <source>
        <dbReference type="SAM" id="MobiDB-lite"/>
    </source>
</evidence>
<evidence type="ECO:0000313" key="2">
    <source>
        <dbReference type="EMBL" id="KAA8494958.1"/>
    </source>
</evidence>
<name>A0A5J4YUS9_PORPP</name>
<comment type="caution">
    <text evidence="2">The sequence shown here is derived from an EMBL/GenBank/DDBJ whole genome shotgun (WGS) entry which is preliminary data.</text>
</comment>
<sequence length="600" mass="66971">MALADSQHRHPCVQFVDAGCSVRIWKVAQGGAVHSCDAARPASHRCRHSIPRYHLPASHIRQRRPCGRKCPAIQRGGAVIRAAARDAHARGASQKKHTQSPQSRRKILLVLETAAQEELLLGARVLAWPADVESIGLNRLSTVEIETWMEVRNLEELKRLPQSFESYSSILLLGRPVRAATRGYYRMLGAMEQHIPAILERMNAVLICPEPASKGREDEPPLLALKLSKFGSFYATAALSKSEGAVKRMQMLLGASSMFASSAMLLSLLPLETHDDARSFCNLFDTWVHGLDTGVSREAWLESLIAMEVAQEDRHLQASGDFFTQEELLDLGVLQSAIERFNKAYGLSPEDFPGMMLLKREKRDDIIQAIRVSHGGVARVRRILKLKRTVTRRGRLVTVNERSLAADQGQIGDSGRAKHDLQSDQNADANRGIALSPPEKSKGLDAETLAQELREFTRQQRLDKDVMPNEHELRAAGRGDLCYAVRLFGGYRIASKVLGLRLKRRGAMRRYADFEVFESDLRAFMREVGIEILPTISQIKSAGRTDLLNGIKAYGGLHELGRRLDLSLSYQAARSRRQEDEDMGGVGRGRNHRLVDYKGQ</sequence>
<protein>
    <submittedName>
        <fullName evidence="2">Uncharacterized protein</fullName>
    </submittedName>
</protein>
<feature type="region of interest" description="Disordered" evidence="1">
    <location>
        <begin position="408"/>
        <end position="444"/>
    </location>
</feature>
<reference evidence="3" key="1">
    <citation type="journal article" date="2019" name="Nat. Commun.">
        <title>Expansion of phycobilisome linker gene families in mesophilic red algae.</title>
        <authorList>
            <person name="Lee J."/>
            <person name="Kim D."/>
            <person name="Bhattacharya D."/>
            <person name="Yoon H.S."/>
        </authorList>
    </citation>
    <scope>NUCLEOTIDE SEQUENCE [LARGE SCALE GENOMIC DNA]</scope>
    <source>
        <strain evidence="3">CCMP 1328</strain>
    </source>
</reference>
<evidence type="ECO:0000313" key="3">
    <source>
        <dbReference type="Proteomes" id="UP000324585"/>
    </source>
</evidence>
<proteinExistence type="predicted"/>
<dbReference type="Proteomes" id="UP000324585">
    <property type="component" value="Unassembled WGS sequence"/>
</dbReference>
<dbReference type="EMBL" id="VRMN01000004">
    <property type="protein sequence ID" value="KAA8494958.1"/>
    <property type="molecule type" value="Genomic_DNA"/>
</dbReference>
<dbReference type="AlphaFoldDB" id="A0A5J4YUS9"/>